<dbReference type="EMBL" id="BSOZ01000015">
    <property type="protein sequence ID" value="GLS04242.1"/>
    <property type="molecule type" value="Genomic_DNA"/>
</dbReference>
<evidence type="ECO:0000313" key="1">
    <source>
        <dbReference type="EMBL" id="GLS04242.1"/>
    </source>
</evidence>
<proteinExistence type="predicted"/>
<organism evidence="1 2">
    <name type="scientific">Chitiniphilus shinanonensis</name>
    <dbReference type="NCBI Taxonomy" id="553088"/>
    <lineage>
        <taxon>Bacteria</taxon>
        <taxon>Pseudomonadati</taxon>
        <taxon>Pseudomonadota</taxon>
        <taxon>Betaproteobacteria</taxon>
        <taxon>Neisseriales</taxon>
        <taxon>Chitinibacteraceae</taxon>
        <taxon>Chitiniphilus</taxon>
    </lineage>
</organism>
<accession>A0ABQ6BS20</accession>
<evidence type="ECO:0000313" key="2">
    <source>
        <dbReference type="Proteomes" id="UP001156836"/>
    </source>
</evidence>
<name>A0ABQ6BS20_9NEIS</name>
<protein>
    <submittedName>
        <fullName evidence="1">Uncharacterized protein</fullName>
    </submittedName>
</protein>
<dbReference type="Proteomes" id="UP001156836">
    <property type="component" value="Unassembled WGS sequence"/>
</dbReference>
<comment type="caution">
    <text evidence="1">The sequence shown here is derived from an EMBL/GenBank/DDBJ whole genome shotgun (WGS) entry which is preliminary data.</text>
</comment>
<gene>
    <name evidence="1" type="ORF">GCM10007860_13890</name>
</gene>
<reference evidence="2" key="1">
    <citation type="journal article" date="2019" name="Int. J. Syst. Evol. Microbiol.">
        <title>The Global Catalogue of Microorganisms (GCM) 10K type strain sequencing project: providing services to taxonomists for standard genome sequencing and annotation.</title>
        <authorList>
            <consortium name="The Broad Institute Genomics Platform"/>
            <consortium name="The Broad Institute Genome Sequencing Center for Infectious Disease"/>
            <person name="Wu L."/>
            <person name="Ma J."/>
        </authorList>
    </citation>
    <scope>NUCLEOTIDE SEQUENCE [LARGE SCALE GENOMIC DNA]</scope>
    <source>
        <strain evidence="2">NBRC 104970</strain>
    </source>
</reference>
<sequence>MPSQGIGITLEIKNAPLNGAQSIRIATCLLHTMTRATLNGGTTRGQSSRPKWLAMAVRLGIAADMSAITVKEVNVRWTKQSPAIARLEVTSAAHAAALRCC</sequence>
<keyword evidence="2" id="KW-1185">Reference proteome</keyword>